<proteinExistence type="predicted"/>
<sequence>MMCYTKYFIILAFISISLACSNEGSTVKMKEEKAPSIIQKTFDITIQPQINSLNKAKALEGKLKKIEAERLKTIEGF</sequence>
<evidence type="ECO:0008006" key="2">
    <source>
        <dbReference type="Google" id="ProtNLM"/>
    </source>
</evidence>
<dbReference type="EMBL" id="UOGF01000072">
    <property type="protein sequence ID" value="VAX31192.1"/>
    <property type="molecule type" value="Genomic_DNA"/>
</dbReference>
<organism evidence="1">
    <name type="scientific">hydrothermal vent metagenome</name>
    <dbReference type="NCBI Taxonomy" id="652676"/>
    <lineage>
        <taxon>unclassified sequences</taxon>
        <taxon>metagenomes</taxon>
        <taxon>ecological metagenomes</taxon>
    </lineage>
</organism>
<gene>
    <name evidence="1" type="ORF">MNBD_NITROSPIRAE01-233</name>
</gene>
<name>A0A3B1CS45_9ZZZZ</name>
<evidence type="ECO:0000313" key="1">
    <source>
        <dbReference type="EMBL" id="VAX31192.1"/>
    </source>
</evidence>
<protein>
    <recommendedName>
        <fullName evidence="2">Lipoprotein</fullName>
    </recommendedName>
</protein>
<dbReference type="PROSITE" id="PS51257">
    <property type="entry name" value="PROKAR_LIPOPROTEIN"/>
    <property type="match status" value="1"/>
</dbReference>
<reference evidence="1" key="1">
    <citation type="submission" date="2018-06" db="EMBL/GenBank/DDBJ databases">
        <authorList>
            <person name="Zhirakovskaya E."/>
        </authorList>
    </citation>
    <scope>NUCLEOTIDE SEQUENCE</scope>
</reference>
<accession>A0A3B1CS45</accession>
<dbReference type="AlphaFoldDB" id="A0A3B1CS45"/>